<keyword evidence="2 6" id="KW-0812">Transmembrane</keyword>
<reference evidence="10" key="1">
    <citation type="submission" date="2016-06" db="EMBL/GenBank/DDBJ databases">
        <title>Parallel loss of symbiosis genes in relatives of nitrogen-fixing non-legume Parasponia.</title>
        <authorList>
            <person name="Van Velzen R."/>
            <person name="Holmer R."/>
            <person name="Bu F."/>
            <person name="Rutten L."/>
            <person name="Van Zeijl A."/>
            <person name="Liu W."/>
            <person name="Santuari L."/>
            <person name="Cao Q."/>
            <person name="Sharma T."/>
            <person name="Shen D."/>
            <person name="Roswanjaya Y."/>
            <person name="Wardhani T."/>
            <person name="Kalhor M.S."/>
            <person name="Jansen J."/>
            <person name="Van den Hoogen J."/>
            <person name="Gungor B."/>
            <person name="Hartog M."/>
            <person name="Hontelez J."/>
            <person name="Verver J."/>
            <person name="Yang W.-C."/>
            <person name="Schijlen E."/>
            <person name="Repin R."/>
            <person name="Schilthuizen M."/>
            <person name="Schranz E."/>
            <person name="Heidstra R."/>
            <person name="Miyata K."/>
            <person name="Fedorova E."/>
            <person name="Kohlen W."/>
            <person name="Bisseling T."/>
            <person name="Smit S."/>
            <person name="Geurts R."/>
        </authorList>
    </citation>
    <scope>NUCLEOTIDE SEQUENCE [LARGE SCALE GENOMIC DNA]</scope>
    <source>
        <strain evidence="10">cv. RG33-2</strain>
    </source>
</reference>
<dbReference type="FunCoup" id="A0A2P5ELT9">
    <property type="interactions" value="1194"/>
</dbReference>
<evidence type="ECO:0000313" key="9">
    <source>
        <dbReference type="EMBL" id="PON86543.1"/>
    </source>
</evidence>
<keyword evidence="5 6" id="KW-0472">Membrane</keyword>
<dbReference type="Proteomes" id="UP000237000">
    <property type="component" value="Unassembled WGS sequence"/>
</dbReference>
<name>A0A2P5ELT9_TREOI</name>
<protein>
    <recommendedName>
        <fullName evidence="6">Reticulon-like protein</fullName>
    </recommendedName>
</protein>
<dbReference type="GO" id="GO:0005789">
    <property type="term" value="C:endoplasmic reticulum membrane"/>
    <property type="evidence" value="ECO:0007669"/>
    <property type="project" value="UniProtKB-SubCell"/>
</dbReference>
<dbReference type="EMBL" id="JXTC01000130">
    <property type="protein sequence ID" value="PON86543.1"/>
    <property type="molecule type" value="Genomic_DNA"/>
</dbReference>
<evidence type="ECO:0000256" key="5">
    <source>
        <dbReference type="ARBA" id="ARBA00023136"/>
    </source>
</evidence>
<accession>A0A2P5ELT9</accession>
<comment type="caution">
    <text evidence="6">Lacks conserved residue(s) required for the propagation of feature annotation.</text>
</comment>
<feature type="domain" description="Reticulon" evidence="8">
    <location>
        <begin position="132"/>
        <end position="273"/>
    </location>
</feature>
<dbReference type="GO" id="GO:0009617">
    <property type="term" value="P:response to bacterium"/>
    <property type="evidence" value="ECO:0007669"/>
    <property type="project" value="InterPro"/>
</dbReference>
<evidence type="ECO:0000256" key="6">
    <source>
        <dbReference type="RuleBase" id="RU363132"/>
    </source>
</evidence>
<feature type="transmembrane region" description="Helical" evidence="6">
    <location>
        <begin position="238"/>
        <end position="262"/>
    </location>
</feature>
<dbReference type="Pfam" id="PF02453">
    <property type="entry name" value="Reticulon"/>
    <property type="match status" value="1"/>
</dbReference>
<dbReference type="InterPro" id="IPR045064">
    <property type="entry name" value="Reticulon-like"/>
</dbReference>
<organism evidence="9 10">
    <name type="scientific">Trema orientale</name>
    <name type="common">Charcoal tree</name>
    <name type="synonym">Celtis orientalis</name>
    <dbReference type="NCBI Taxonomy" id="63057"/>
    <lineage>
        <taxon>Eukaryota</taxon>
        <taxon>Viridiplantae</taxon>
        <taxon>Streptophyta</taxon>
        <taxon>Embryophyta</taxon>
        <taxon>Tracheophyta</taxon>
        <taxon>Spermatophyta</taxon>
        <taxon>Magnoliopsida</taxon>
        <taxon>eudicotyledons</taxon>
        <taxon>Gunneridae</taxon>
        <taxon>Pentapetalae</taxon>
        <taxon>rosids</taxon>
        <taxon>fabids</taxon>
        <taxon>Rosales</taxon>
        <taxon>Cannabaceae</taxon>
        <taxon>Trema</taxon>
    </lineage>
</organism>
<evidence type="ECO:0000256" key="2">
    <source>
        <dbReference type="ARBA" id="ARBA00022692"/>
    </source>
</evidence>
<dbReference type="InParanoid" id="A0A2P5ELT9"/>
<dbReference type="PANTHER" id="PTHR10994:SF67">
    <property type="entry name" value="RETICULON-LIKE PROTEIN B16"/>
    <property type="match status" value="1"/>
</dbReference>
<comment type="caution">
    <text evidence="9">The sequence shown here is derived from an EMBL/GenBank/DDBJ whole genome shotgun (WGS) entry which is preliminary data.</text>
</comment>
<dbReference type="AlphaFoldDB" id="A0A2P5ELT9"/>
<sequence length="273" mass="30294">MRTVIKNRLRSVLSLSPRLLRCILTSPKRPRCLPNGPGSGRVLPAQTKRPTHTLRQYDVESEAELVVLQVSFSGKRWSKAVNVAVFGSLGWIMEKNNAEGDGDARKANTNPSSSSSTSGQASVYHSMGGGTAADVLFWKRRRVSFGVIVVATVALFEWSGLSFLSICSDVLLILIVLVFLRTNYATLRNKQPQPLPELVLSEEMANNVAASFRVKINNVLLMAHSITFGKDFRLFFKVVVYLWLLSVTGSFFLFFTIAYIGMYNIHCPSLSVE</sequence>
<comment type="subcellular location">
    <subcellularLocation>
        <location evidence="1 6">Endoplasmic reticulum membrane</location>
        <topology evidence="1 6">Multi-pass membrane protein</topology>
    </subcellularLocation>
</comment>
<keyword evidence="4 6" id="KW-1133">Transmembrane helix</keyword>
<feature type="region of interest" description="Disordered" evidence="7">
    <location>
        <begin position="100"/>
        <end position="122"/>
    </location>
</feature>
<evidence type="ECO:0000256" key="7">
    <source>
        <dbReference type="SAM" id="MobiDB-lite"/>
    </source>
</evidence>
<dbReference type="PROSITE" id="PS50845">
    <property type="entry name" value="RETICULON"/>
    <property type="match status" value="1"/>
</dbReference>
<dbReference type="InterPro" id="IPR003388">
    <property type="entry name" value="Reticulon"/>
</dbReference>
<proteinExistence type="predicted"/>
<dbReference type="PANTHER" id="PTHR10994">
    <property type="entry name" value="RETICULON"/>
    <property type="match status" value="1"/>
</dbReference>
<evidence type="ECO:0000259" key="8">
    <source>
        <dbReference type="PROSITE" id="PS50845"/>
    </source>
</evidence>
<dbReference type="OrthoDB" id="567788at2759"/>
<evidence type="ECO:0000256" key="4">
    <source>
        <dbReference type="ARBA" id="ARBA00022989"/>
    </source>
</evidence>
<keyword evidence="10" id="KW-1185">Reference proteome</keyword>
<evidence type="ECO:0000256" key="3">
    <source>
        <dbReference type="ARBA" id="ARBA00022824"/>
    </source>
</evidence>
<evidence type="ECO:0000313" key="10">
    <source>
        <dbReference type="Proteomes" id="UP000237000"/>
    </source>
</evidence>
<gene>
    <name evidence="9" type="ORF">TorRG33x02_175910</name>
</gene>
<keyword evidence="3 6" id="KW-0256">Endoplasmic reticulum</keyword>
<evidence type="ECO:0000256" key="1">
    <source>
        <dbReference type="ARBA" id="ARBA00004477"/>
    </source>
</evidence>